<feature type="region of interest" description="Disordered" evidence="1">
    <location>
        <begin position="244"/>
        <end position="264"/>
    </location>
</feature>
<dbReference type="AlphaFoldDB" id="A0A139AZY4"/>
<accession>A0A139AZY4</accession>
<reference evidence="2 3" key="1">
    <citation type="journal article" date="2015" name="Genome Biol. Evol.">
        <title>Phylogenomic analyses indicate that early fungi evolved digesting cell walls of algal ancestors of land plants.</title>
        <authorList>
            <person name="Chang Y."/>
            <person name="Wang S."/>
            <person name="Sekimoto S."/>
            <person name="Aerts A.L."/>
            <person name="Choi C."/>
            <person name="Clum A."/>
            <person name="LaButti K.M."/>
            <person name="Lindquist E.A."/>
            <person name="Yee Ngan C."/>
            <person name="Ohm R.A."/>
            <person name="Salamov A.A."/>
            <person name="Grigoriev I.V."/>
            <person name="Spatafora J.W."/>
            <person name="Berbee M.L."/>
        </authorList>
    </citation>
    <scope>NUCLEOTIDE SEQUENCE [LARGE SCALE GENOMIC DNA]</scope>
    <source>
        <strain evidence="2 3">JEL478</strain>
    </source>
</reference>
<dbReference type="Gene3D" id="3.40.50.410">
    <property type="entry name" value="von Willebrand factor, type A domain"/>
    <property type="match status" value="1"/>
</dbReference>
<gene>
    <name evidence="2" type="ORF">M427DRAFT_141809</name>
</gene>
<keyword evidence="3" id="KW-1185">Reference proteome</keyword>
<proteinExistence type="predicted"/>
<name>A0A139AZY4_GONPJ</name>
<evidence type="ECO:0000313" key="3">
    <source>
        <dbReference type="Proteomes" id="UP000070544"/>
    </source>
</evidence>
<evidence type="ECO:0000256" key="1">
    <source>
        <dbReference type="SAM" id="MobiDB-lite"/>
    </source>
</evidence>
<sequence>MAADRILHVVFLVDITGSMGTQIEGVKAMVSEFCAVDRPGVALHLHTFTETTKQSFVTMTSRDMSQSDVRSYVWNKLKLNSPPDMRETNAYGGDGPENSAAGLAFLMKKFTSSDNVITFLITDADPHYRHHGTSQEAQREAELLRENGYPTDIFQVLNLVCETLNITLVPIIYSTPDLRWYTQGAALTNGLILFPQHGDSRLLASGLGALLTSLQARVLGGGAAISEATLHELRGFRVSAPDTDNFEPLEEDPGVRASGSAHVTGTDDMRGALGRLLDTATDRFKGKRATKRVKGVDTNAAAASVKFFVVSMLEALGRTDLLGEEGALATEVRDEMRKLAETDKSVVSPLILEPLPPLTAEEIGASEGAVQCAVLLESAVGAITSLKELPIKNEEDLTKWLTLTIETLMVRFVDVRFPRDKLNPALVDFADAWAANIRSVSTSSVVSALAAIGMRAETSSDGHLVYKDPMSKKEYSTALIIAHPDDAVLTRGFQVLSGLPVLHGVIQGNLVSGGYQLFPSLSPGLTSAALVQMAFEISAKGRDPTEAEWEVMRSLLWTLKKQTIVPAMDIVRSLRDGKGFNNPSDAIPKLVAALLAFLRRKKMVPTDSPQPRVLKELFEEMTAGRVAAIQNVNNRRAADGKEPIYPGWLSPEEIGRCFLEDWDFDKVKPLEELHPCEIFAAKRETESTKAPERDAPGWEKRLGERLAETELFKGSYKAHQLLCRIVVGADVKARDPSRAIPTTVQGTLDEDTARGIMVESALLGRRPARFELMNADEPKDQEWRRRDPSEYSLIEMGRSIVADCVAPQVKAWWEQRSTFARDTLVKMVEDKVIKKVPGGKLSAEKEASIVAQMREKLTTTVLGREFKLSRMDVPDLLTRVPKEKMDTVGKILVLGGWTTMEPSSLRRSYKVILELFEGCESQDAIKEALLKTMTCKRESGPNRHGHSLEFPWPGPLGWTKEYQEARLKATPAGTADPERWRRAVERSCEWMRKCTEAGEVLPPITRVKRAR</sequence>
<dbReference type="EMBL" id="KQ965731">
    <property type="protein sequence ID" value="KXS22289.1"/>
    <property type="molecule type" value="Genomic_DNA"/>
</dbReference>
<evidence type="ECO:0000313" key="2">
    <source>
        <dbReference type="EMBL" id="KXS22289.1"/>
    </source>
</evidence>
<dbReference type="SUPFAM" id="SSF53300">
    <property type="entry name" value="vWA-like"/>
    <property type="match status" value="1"/>
</dbReference>
<protein>
    <recommendedName>
        <fullName evidence="4">VWFA domain-containing protein</fullName>
    </recommendedName>
</protein>
<evidence type="ECO:0008006" key="4">
    <source>
        <dbReference type="Google" id="ProtNLM"/>
    </source>
</evidence>
<organism evidence="2 3">
    <name type="scientific">Gonapodya prolifera (strain JEL478)</name>
    <name type="common">Monoblepharis prolifera</name>
    <dbReference type="NCBI Taxonomy" id="1344416"/>
    <lineage>
        <taxon>Eukaryota</taxon>
        <taxon>Fungi</taxon>
        <taxon>Fungi incertae sedis</taxon>
        <taxon>Chytridiomycota</taxon>
        <taxon>Chytridiomycota incertae sedis</taxon>
        <taxon>Monoblepharidomycetes</taxon>
        <taxon>Monoblepharidales</taxon>
        <taxon>Gonapodyaceae</taxon>
        <taxon>Gonapodya</taxon>
    </lineage>
</organism>
<dbReference type="OrthoDB" id="109543at2759"/>
<dbReference type="Proteomes" id="UP000070544">
    <property type="component" value="Unassembled WGS sequence"/>
</dbReference>
<dbReference type="InterPro" id="IPR036465">
    <property type="entry name" value="vWFA_dom_sf"/>
</dbReference>